<dbReference type="EMBL" id="JASVEJ010000015">
    <property type="protein sequence ID" value="MDL5056607.1"/>
    <property type="molecule type" value="Genomic_DNA"/>
</dbReference>
<dbReference type="InterPro" id="IPR036412">
    <property type="entry name" value="HAD-like_sf"/>
</dbReference>
<evidence type="ECO:0000256" key="5">
    <source>
        <dbReference type="ARBA" id="ARBA00023277"/>
    </source>
</evidence>
<comment type="caution">
    <text evidence="8">The sequence shown here is derived from an EMBL/GenBank/DDBJ whole genome shotgun (WGS) entry which is preliminary data.</text>
</comment>
<dbReference type="PANTHER" id="PTHR42891">
    <property type="entry name" value="D-GLYCERO-BETA-D-MANNO-HEPTOSE-1,7-BISPHOSPHATE 7-PHOSPHATASE"/>
    <property type="match status" value="1"/>
</dbReference>
<dbReference type="SUPFAM" id="SSF56784">
    <property type="entry name" value="HAD-like"/>
    <property type="match status" value="1"/>
</dbReference>
<keyword evidence="2 7" id="KW-0963">Cytoplasm</keyword>
<evidence type="ECO:0000313" key="9">
    <source>
        <dbReference type="Proteomes" id="UP001230986"/>
    </source>
</evidence>
<proteinExistence type="inferred from homology"/>
<dbReference type="InterPro" id="IPR023214">
    <property type="entry name" value="HAD_sf"/>
</dbReference>
<reference evidence="8 9" key="1">
    <citation type="submission" date="2023-06" db="EMBL/GenBank/DDBJ databases">
        <title>Whole genome sequence of Oscillatoria calcuttensis NRMC-F 0142.</title>
        <authorList>
            <person name="Shakena Fathima T."/>
            <person name="Muralitharan G."/>
            <person name="Thajuddin N."/>
        </authorList>
    </citation>
    <scope>NUCLEOTIDE SEQUENCE [LARGE SCALE GENOMIC DNA]</scope>
    <source>
        <strain evidence="8 9">NRMC-F 0142</strain>
    </source>
</reference>
<name>A0ABT7LX78_9CYAN</name>
<evidence type="ECO:0000256" key="7">
    <source>
        <dbReference type="PIRNR" id="PIRNR004682"/>
    </source>
</evidence>
<evidence type="ECO:0000256" key="4">
    <source>
        <dbReference type="ARBA" id="ARBA00022801"/>
    </source>
</evidence>
<dbReference type="InterPro" id="IPR006543">
    <property type="entry name" value="Histidinol-phos"/>
</dbReference>
<dbReference type="GO" id="GO:0016787">
    <property type="term" value="F:hydrolase activity"/>
    <property type="evidence" value="ECO:0007669"/>
    <property type="project" value="UniProtKB-KW"/>
</dbReference>
<evidence type="ECO:0000256" key="3">
    <source>
        <dbReference type="ARBA" id="ARBA00022723"/>
    </source>
</evidence>
<dbReference type="InterPro" id="IPR006549">
    <property type="entry name" value="HAD-SF_hydro_IIIA"/>
</dbReference>
<protein>
    <recommendedName>
        <fullName evidence="6 7">D,D-heptose 1,7-bisphosphate phosphatase</fullName>
        <ecNumber evidence="7">3.1.3.-</ecNumber>
    </recommendedName>
</protein>
<comment type="subcellular location">
    <subcellularLocation>
        <location evidence="1 7">Cytoplasm</location>
    </subcellularLocation>
</comment>
<dbReference type="Pfam" id="PF13242">
    <property type="entry name" value="Hydrolase_like"/>
    <property type="match status" value="1"/>
</dbReference>
<dbReference type="RefSeq" id="WP_284474924.1">
    <property type="nucleotide sequence ID" value="NZ_JASVEJ010000015.1"/>
</dbReference>
<dbReference type="PIRSF" id="PIRSF004682">
    <property type="entry name" value="GmhB"/>
    <property type="match status" value="1"/>
</dbReference>
<organism evidence="8 9">
    <name type="scientific">Geitlerinema calcuttense NRMC-F 0142</name>
    <dbReference type="NCBI Taxonomy" id="2922238"/>
    <lineage>
        <taxon>Bacteria</taxon>
        <taxon>Bacillati</taxon>
        <taxon>Cyanobacteriota</taxon>
        <taxon>Cyanophyceae</taxon>
        <taxon>Geitlerinematales</taxon>
        <taxon>Geitlerinemataceae</taxon>
        <taxon>Geitlerinema</taxon>
    </lineage>
</organism>
<evidence type="ECO:0000256" key="1">
    <source>
        <dbReference type="ARBA" id="ARBA00004496"/>
    </source>
</evidence>
<dbReference type="CDD" id="cd07503">
    <property type="entry name" value="HAD_HisB-N"/>
    <property type="match status" value="1"/>
</dbReference>
<evidence type="ECO:0000256" key="6">
    <source>
        <dbReference type="ARBA" id="ARBA00031828"/>
    </source>
</evidence>
<dbReference type="NCBIfam" id="TIGR01656">
    <property type="entry name" value="Histidinol-ppas"/>
    <property type="match status" value="1"/>
</dbReference>
<accession>A0ABT7LX78</accession>
<keyword evidence="5 7" id="KW-0119">Carbohydrate metabolism</keyword>
<evidence type="ECO:0000313" key="8">
    <source>
        <dbReference type="EMBL" id="MDL5056607.1"/>
    </source>
</evidence>
<evidence type="ECO:0000256" key="2">
    <source>
        <dbReference type="ARBA" id="ARBA00022490"/>
    </source>
</evidence>
<comment type="similarity">
    <text evidence="7">Belongs to the gmhB family.</text>
</comment>
<dbReference type="InterPro" id="IPR004446">
    <property type="entry name" value="Heptose_bisP_phosphatase"/>
</dbReference>
<keyword evidence="9" id="KW-1185">Reference proteome</keyword>
<dbReference type="EC" id="3.1.3.-" evidence="7"/>
<dbReference type="NCBIfam" id="TIGR01662">
    <property type="entry name" value="HAD-SF-IIIA"/>
    <property type="match status" value="1"/>
</dbReference>
<gene>
    <name evidence="8" type="ORF">QQ055_03880</name>
</gene>
<dbReference type="Gene3D" id="3.40.50.1000">
    <property type="entry name" value="HAD superfamily/HAD-like"/>
    <property type="match status" value="1"/>
</dbReference>
<keyword evidence="4 7" id="KW-0378">Hydrolase</keyword>
<keyword evidence="3" id="KW-0479">Metal-binding</keyword>
<dbReference type="Proteomes" id="UP001230986">
    <property type="component" value="Unassembled WGS sequence"/>
</dbReference>
<dbReference type="PANTHER" id="PTHR42891:SF1">
    <property type="entry name" value="D-GLYCERO-BETA-D-MANNO-HEPTOSE-1,7-BISPHOSPHATE 7-PHOSPHATASE"/>
    <property type="match status" value="1"/>
</dbReference>
<sequence length="177" mass="19576">MANHAVFLDRDGTLIVDKEYLSNPAGVELLPGVAKGLLDLQEAGYMLFIVSNQSGIGRGLFTEEQMHAVNDRMLSLLPGVKFTHMYFCPDHPDDPKSNSRKPSPKFLFLAEQNYHVNLRKSWFVGDKDIDVLCGINGGCRSILLDGKYSADSHKSLKGQKYQAAKTFSEAVSLILKG</sequence>